<dbReference type="Gene3D" id="3.40.50.1820">
    <property type="entry name" value="alpha/beta hydrolase"/>
    <property type="match status" value="1"/>
</dbReference>
<organism evidence="1 2">
    <name type="scientific">Pseudomonas syringae pv. japonica str. M301072</name>
    <dbReference type="NCBI Taxonomy" id="629262"/>
    <lineage>
        <taxon>Bacteria</taxon>
        <taxon>Pseudomonadati</taxon>
        <taxon>Pseudomonadota</taxon>
        <taxon>Gammaproteobacteria</taxon>
        <taxon>Pseudomonadales</taxon>
        <taxon>Pseudomonadaceae</taxon>
        <taxon>Pseudomonas</taxon>
        <taxon>Pseudomonas syringae</taxon>
    </lineage>
</organism>
<dbReference type="Proteomes" id="UP000004471">
    <property type="component" value="Unassembled WGS sequence"/>
</dbReference>
<gene>
    <name evidence="1" type="ORF">PSYJA_37764</name>
</gene>
<proteinExistence type="predicted"/>
<dbReference type="EMBL" id="AEAH01002478">
    <property type="protein sequence ID" value="EGH34382.1"/>
    <property type="molecule type" value="Genomic_DNA"/>
</dbReference>
<accession>F3FVZ0</accession>
<feature type="non-terminal residue" evidence="1">
    <location>
        <position position="108"/>
    </location>
</feature>
<comment type="caution">
    <text evidence="1">The sequence shown here is derived from an EMBL/GenBank/DDBJ whole genome shotgun (WGS) entry which is preliminary data.</text>
</comment>
<evidence type="ECO:0000313" key="1">
    <source>
        <dbReference type="EMBL" id="EGH34382.1"/>
    </source>
</evidence>
<sequence>QMISRLQTELGKTIGLRGLFVEPTVTGFAQTLTPQSRMAPRSNLVPVRRDGNSALCFWCTRRAERCNMLGIWHPGWTPTYRSTALQPMVFVAGEKALNTIPDIAAHYL</sequence>
<reference evidence="1 2" key="1">
    <citation type="journal article" date="2011" name="PLoS Pathog.">
        <title>Dynamic evolution of pathogenicity revealed by sequencing and comparative genomics of 19 Pseudomonas syringae isolates.</title>
        <authorList>
            <person name="Baltrus D.A."/>
            <person name="Nishimura M.T."/>
            <person name="Romanchuk A."/>
            <person name="Chang J.H."/>
            <person name="Mukhtar M.S."/>
            <person name="Cherkis K."/>
            <person name="Roach J."/>
            <person name="Grant S.R."/>
            <person name="Jones C.D."/>
            <person name="Dangl J.L."/>
        </authorList>
    </citation>
    <scope>NUCLEOTIDE SEQUENCE [LARGE SCALE GENOMIC DNA]</scope>
    <source>
        <strain evidence="2">M301072PT</strain>
    </source>
</reference>
<name>F3FVZ0_PSESX</name>
<feature type="non-terminal residue" evidence="1">
    <location>
        <position position="1"/>
    </location>
</feature>
<evidence type="ECO:0000313" key="2">
    <source>
        <dbReference type="Proteomes" id="UP000004471"/>
    </source>
</evidence>
<dbReference type="AlphaFoldDB" id="F3FVZ0"/>
<protein>
    <submittedName>
        <fullName evidence="1">Amino acid adenylation</fullName>
    </submittedName>
</protein>
<dbReference type="InterPro" id="IPR029058">
    <property type="entry name" value="AB_hydrolase_fold"/>
</dbReference>